<name>A0A2P2KV77_RHIMU</name>
<organism evidence="1">
    <name type="scientific">Rhizophora mucronata</name>
    <name type="common">Asiatic mangrove</name>
    <dbReference type="NCBI Taxonomy" id="61149"/>
    <lineage>
        <taxon>Eukaryota</taxon>
        <taxon>Viridiplantae</taxon>
        <taxon>Streptophyta</taxon>
        <taxon>Embryophyta</taxon>
        <taxon>Tracheophyta</taxon>
        <taxon>Spermatophyta</taxon>
        <taxon>Magnoliopsida</taxon>
        <taxon>eudicotyledons</taxon>
        <taxon>Gunneridae</taxon>
        <taxon>Pentapetalae</taxon>
        <taxon>rosids</taxon>
        <taxon>fabids</taxon>
        <taxon>Malpighiales</taxon>
        <taxon>Rhizophoraceae</taxon>
        <taxon>Rhizophora</taxon>
    </lineage>
</organism>
<proteinExistence type="predicted"/>
<protein>
    <submittedName>
        <fullName evidence="1">Uncharacterized protein</fullName>
    </submittedName>
</protein>
<reference evidence="1" key="1">
    <citation type="submission" date="2018-02" db="EMBL/GenBank/DDBJ databases">
        <title>Rhizophora mucronata_Transcriptome.</title>
        <authorList>
            <person name="Meera S.P."/>
            <person name="Sreeshan A."/>
            <person name="Augustine A."/>
        </authorList>
    </citation>
    <scope>NUCLEOTIDE SEQUENCE</scope>
    <source>
        <tissue evidence="1">Leaf</tissue>
    </source>
</reference>
<sequence>MVSQALKETGGMEVRFFNFEVLGFSDFRSSSRHISFVFNYFVLSCI</sequence>
<evidence type="ECO:0000313" key="1">
    <source>
        <dbReference type="EMBL" id="MBX09649.1"/>
    </source>
</evidence>
<dbReference type="AlphaFoldDB" id="A0A2P2KV77"/>
<dbReference type="EMBL" id="GGEC01029165">
    <property type="protein sequence ID" value="MBX09649.1"/>
    <property type="molecule type" value="Transcribed_RNA"/>
</dbReference>
<accession>A0A2P2KV77</accession>